<evidence type="ECO:0000313" key="2">
    <source>
        <dbReference type="EMBL" id="CAB4146057.1"/>
    </source>
</evidence>
<reference evidence="11" key="1">
    <citation type="submission" date="2020-05" db="EMBL/GenBank/DDBJ databases">
        <authorList>
            <person name="Chiriac C."/>
            <person name="Salcher M."/>
            <person name="Ghai R."/>
            <person name="Kavagutti S V."/>
        </authorList>
    </citation>
    <scope>NUCLEOTIDE SEQUENCE</scope>
</reference>
<gene>
    <name evidence="6" type="ORF">UFOVP1031_37</name>
    <name evidence="7" type="ORF">UFOVP1172_98</name>
    <name evidence="8" type="ORF">UFOVP1240_3</name>
    <name evidence="9" type="ORF">UFOVP1486_60</name>
    <name evidence="11" type="ORF">UFOVP1578_109</name>
    <name evidence="10" type="ORF">UFOVP1630_101</name>
    <name evidence="1" type="ORF">UFOVP288_20</name>
    <name evidence="2" type="ORF">UFOVP483_19</name>
    <name evidence="3" type="ORF">UFOVP573_95</name>
    <name evidence="4" type="ORF">UFOVP769_20</name>
    <name evidence="5" type="ORF">UFOVP962_145</name>
</gene>
<evidence type="ECO:0000313" key="6">
    <source>
        <dbReference type="EMBL" id="CAB4179174.1"/>
    </source>
</evidence>
<evidence type="ECO:0000313" key="3">
    <source>
        <dbReference type="EMBL" id="CAB4150985.1"/>
    </source>
</evidence>
<dbReference type="EMBL" id="LR797434">
    <property type="protein sequence ID" value="CAB4216093.1"/>
    <property type="molecule type" value="Genomic_DNA"/>
</dbReference>
<evidence type="ECO:0000313" key="10">
    <source>
        <dbReference type="EMBL" id="CAB4220171.1"/>
    </source>
</evidence>
<dbReference type="EMBL" id="LR798423">
    <property type="protein sequence ID" value="CAB5230774.1"/>
    <property type="molecule type" value="Genomic_DNA"/>
</dbReference>
<evidence type="ECO:0000313" key="11">
    <source>
        <dbReference type="EMBL" id="CAB5230774.1"/>
    </source>
</evidence>
<dbReference type="EMBL" id="LR796548">
    <property type="protein sequence ID" value="CAB4150985.1"/>
    <property type="molecule type" value="Genomic_DNA"/>
</dbReference>
<evidence type="ECO:0000313" key="7">
    <source>
        <dbReference type="EMBL" id="CAB4188776.1"/>
    </source>
</evidence>
<evidence type="ECO:0000313" key="1">
    <source>
        <dbReference type="EMBL" id="CAB4135618.1"/>
    </source>
</evidence>
<organism evidence="11">
    <name type="scientific">uncultured Caudovirales phage</name>
    <dbReference type="NCBI Taxonomy" id="2100421"/>
    <lineage>
        <taxon>Viruses</taxon>
        <taxon>Duplodnaviria</taxon>
        <taxon>Heunggongvirae</taxon>
        <taxon>Uroviricota</taxon>
        <taxon>Caudoviricetes</taxon>
        <taxon>Peduoviridae</taxon>
        <taxon>Maltschvirus</taxon>
        <taxon>Maltschvirus maltsch</taxon>
    </lineage>
</organism>
<accession>A0A6J7XH70</accession>
<evidence type="ECO:0000313" key="8">
    <source>
        <dbReference type="EMBL" id="CAB4191927.1"/>
    </source>
</evidence>
<dbReference type="EMBL" id="LR797180">
    <property type="protein sequence ID" value="CAB4191927.1"/>
    <property type="molecule type" value="Genomic_DNA"/>
</dbReference>
<evidence type="ECO:0000313" key="4">
    <source>
        <dbReference type="EMBL" id="CAB4160876.1"/>
    </source>
</evidence>
<dbReference type="EMBL" id="LR796709">
    <property type="protein sequence ID" value="CAB4160876.1"/>
    <property type="molecule type" value="Genomic_DNA"/>
</dbReference>
<dbReference type="EMBL" id="LR797492">
    <property type="protein sequence ID" value="CAB4220171.1"/>
    <property type="molecule type" value="Genomic_DNA"/>
</dbReference>
<protein>
    <submittedName>
        <fullName evidence="11">Uncharacterized protein</fullName>
    </submittedName>
</protein>
<evidence type="ECO:0000313" key="9">
    <source>
        <dbReference type="EMBL" id="CAB4216093.1"/>
    </source>
</evidence>
<evidence type="ECO:0000313" key="5">
    <source>
        <dbReference type="EMBL" id="CAB4175299.1"/>
    </source>
</evidence>
<dbReference type="EMBL" id="LR796917">
    <property type="protein sequence ID" value="CAB4175299.1"/>
    <property type="molecule type" value="Genomic_DNA"/>
</dbReference>
<proteinExistence type="predicted"/>
<name>A0A6J7XH70_9CAUD</name>
<sequence>MADSFYSFSEPLNSGVDFYFADQTQFGAVVFSGNVTLQVTSIKLSHGAIALSADAALTATSYKFAYAQANISDILSTTLTLGTKIQPFLVPIYIESSLVAVGTKIAYAQAAITIDSGTSAVSSKIAYSSSGMSASVDISPAAMKFSFAGANIPVSSSLSVDALRIRFVSSLISVLGNVTTIPNASTVNAHIFLATIRININTSNSETRAQMIRFSPNITADSSLIRALLLLDGVPLTNQSRTFDISTAPVFIENNNWAGDSSRYYKNSAQYGGSKRTFNAKWSFIPNKSDETVDYRESRNYLKDAAMDSDIHTLTIINQDESGITPYTEESISVFITNFNEKLLRRDLVSGVYYFDCAMTLEEV</sequence>
<dbReference type="EMBL" id="LR796461">
    <property type="protein sequence ID" value="CAB4146057.1"/>
    <property type="molecule type" value="Genomic_DNA"/>
</dbReference>
<dbReference type="EMBL" id="LR797130">
    <property type="protein sequence ID" value="CAB4188776.1"/>
    <property type="molecule type" value="Genomic_DNA"/>
</dbReference>
<dbReference type="EMBL" id="LR796305">
    <property type="protein sequence ID" value="CAB4135618.1"/>
    <property type="molecule type" value="Genomic_DNA"/>
</dbReference>
<dbReference type="EMBL" id="LR796980">
    <property type="protein sequence ID" value="CAB4179174.1"/>
    <property type="molecule type" value="Genomic_DNA"/>
</dbReference>